<dbReference type="InterPro" id="IPR001452">
    <property type="entry name" value="SH3_domain"/>
</dbReference>
<keyword evidence="5" id="KW-0175">Coiled coil</keyword>
<evidence type="ECO:0000313" key="8">
    <source>
        <dbReference type="EMBL" id="KAF1759759.1"/>
    </source>
</evidence>
<organism evidence="8 9">
    <name type="scientific">Caenorhabditis remanei</name>
    <name type="common">Caenorhabditis vulgaris</name>
    <dbReference type="NCBI Taxonomy" id="31234"/>
    <lineage>
        <taxon>Eukaryota</taxon>
        <taxon>Metazoa</taxon>
        <taxon>Ecdysozoa</taxon>
        <taxon>Nematoda</taxon>
        <taxon>Chromadorea</taxon>
        <taxon>Rhabditida</taxon>
        <taxon>Rhabditina</taxon>
        <taxon>Rhabditomorpha</taxon>
        <taxon>Rhabditoidea</taxon>
        <taxon>Rhabditidae</taxon>
        <taxon>Peloderinae</taxon>
        <taxon>Caenorhabditis</taxon>
    </lineage>
</organism>
<comment type="caution">
    <text evidence="8">The sequence shown here is derived from an EMBL/GenBank/DDBJ whole genome shotgun (WGS) entry which is preliminary data.</text>
</comment>
<dbReference type="CTD" id="78776294"/>
<feature type="region of interest" description="Disordered" evidence="6">
    <location>
        <begin position="1"/>
        <end position="72"/>
    </location>
</feature>
<dbReference type="Proteomes" id="UP000483820">
    <property type="component" value="Chromosome IV"/>
</dbReference>
<evidence type="ECO:0000256" key="5">
    <source>
        <dbReference type="SAM" id="Coils"/>
    </source>
</evidence>
<dbReference type="GO" id="GO:0045104">
    <property type="term" value="P:intermediate filament cytoskeleton organization"/>
    <property type="evidence" value="ECO:0007669"/>
    <property type="project" value="InterPro"/>
</dbReference>
<feature type="compositionally biased region" description="Basic and acidic residues" evidence="6">
    <location>
        <begin position="1"/>
        <end position="17"/>
    </location>
</feature>
<accession>A0A6A5GYK3</accession>
<evidence type="ECO:0000256" key="3">
    <source>
        <dbReference type="ARBA" id="ARBA00022737"/>
    </source>
</evidence>
<protein>
    <recommendedName>
        <fullName evidence="7">SH3 domain-containing protein</fullName>
    </recommendedName>
</protein>
<keyword evidence="3" id="KW-0677">Repeat</keyword>
<dbReference type="PROSITE" id="PS50002">
    <property type="entry name" value="SH3"/>
    <property type="match status" value="1"/>
</dbReference>
<sequence>MYNKEGETSIDEKEVSKRVMKQKERRIRQRKESRLDRIVNEKEVSQMEPPAKKKKHHEKQKTREGSSLSKDEIKDDKPYFQLSDFNEIITHLENGKDVVKETLDSIQRRLQDVKTRADTPLPEDVKLAVHEIINDLKAIDTQIGKLENIETQKNWLVTFSECLEEHHTDSRNRKWLMSEAAEAQAWIEEQMDQLKNDYNQTEFSVGEGEQVVDELEQMKTTIEKYQNVLMTLTDKNAFISPLWKRRERISEPTIVTALRHYEDRIISINAGENVVLLDNSDSTKWIVRDAMGLEGQVPSVLLRFPPTDSRSTSFLIYLTQQFEKLKELWEKKKQMVRLNLVLSTMRSIQTSNTFYSNENHGAFVKDLNKELAKLLSRLEPDDPVALRLRTDFSTFFHAAQKSPEPDPKSGQGNSDESLDEHYGREQLRNESMMSIERIDSVESSTPTISTSPPSLDHLDLRFVNFRRPNSFKTDEMTSRDGGNGMSDESTSDVDVMDTSSHRRGSGVMDTSRDYKNLKRRNEKDAVDEKDEPSAKRVSMHDYMEDGRSSLDEGNVQYPVDSMPKSEERCCKNNEMCKISTPATSPDSFDHLDLRYVTFRRPNRR</sequence>
<dbReference type="GO" id="GO:0016020">
    <property type="term" value="C:membrane"/>
    <property type="evidence" value="ECO:0007669"/>
    <property type="project" value="TreeGrafter"/>
</dbReference>
<dbReference type="InterPro" id="IPR041615">
    <property type="entry name" value="Desmoplakin_SH3"/>
</dbReference>
<dbReference type="InterPro" id="IPR036028">
    <property type="entry name" value="SH3-like_dom_sf"/>
</dbReference>
<feature type="compositionally biased region" description="Basic and acidic residues" evidence="6">
    <location>
        <begin position="30"/>
        <end position="45"/>
    </location>
</feature>
<feature type="domain" description="SH3" evidence="7">
    <location>
        <begin position="250"/>
        <end position="307"/>
    </location>
</feature>
<proteinExistence type="predicted"/>
<dbReference type="EMBL" id="WUAV01000004">
    <property type="protein sequence ID" value="KAF1759759.1"/>
    <property type="molecule type" value="Genomic_DNA"/>
</dbReference>
<dbReference type="SUPFAM" id="SSF50044">
    <property type="entry name" value="SH3-domain"/>
    <property type="match status" value="1"/>
</dbReference>
<evidence type="ECO:0000256" key="2">
    <source>
        <dbReference type="ARBA" id="ARBA00022553"/>
    </source>
</evidence>
<dbReference type="GO" id="GO:0031122">
    <property type="term" value="P:cytoplasmic microtubule organization"/>
    <property type="evidence" value="ECO:0007669"/>
    <property type="project" value="TreeGrafter"/>
</dbReference>
<feature type="compositionally biased region" description="Basic residues" evidence="6">
    <location>
        <begin position="18"/>
        <end position="29"/>
    </location>
</feature>
<feature type="compositionally biased region" description="Basic and acidic residues" evidence="6">
    <location>
        <begin position="61"/>
        <end position="72"/>
    </location>
</feature>
<feature type="coiled-coil region" evidence="5">
    <location>
        <begin position="177"/>
        <end position="235"/>
    </location>
</feature>
<dbReference type="InterPro" id="IPR043197">
    <property type="entry name" value="Plakin"/>
</dbReference>
<keyword evidence="1 4" id="KW-0728">SH3 domain</keyword>
<feature type="region of interest" description="Disordered" evidence="6">
    <location>
        <begin position="471"/>
        <end position="566"/>
    </location>
</feature>
<dbReference type="Gene3D" id="2.30.30.40">
    <property type="entry name" value="SH3 Domains"/>
    <property type="match status" value="1"/>
</dbReference>
<keyword evidence="2" id="KW-0597">Phosphoprotein</keyword>
<dbReference type="KEGG" id="crq:GCK72_016226"/>
<reference evidence="8 9" key="1">
    <citation type="submission" date="2019-12" db="EMBL/GenBank/DDBJ databases">
        <title>Chromosome-level assembly of the Caenorhabditis remanei genome.</title>
        <authorList>
            <person name="Teterina A.A."/>
            <person name="Willis J.H."/>
            <person name="Phillips P.C."/>
        </authorList>
    </citation>
    <scope>NUCLEOTIDE SEQUENCE [LARGE SCALE GENOMIC DNA]</scope>
    <source>
        <strain evidence="8 9">PX506</strain>
        <tissue evidence="8">Whole organism</tissue>
    </source>
</reference>
<dbReference type="GO" id="GO:0005198">
    <property type="term" value="F:structural molecule activity"/>
    <property type="evidence" value="ECO:0007669"/>
    <property type="project" value="TreeGrafter"/>
</dbReference>
<dbReference type="AlphaFoldDB" id="A0A6A5GYK3"/>
<evidence type="ECO:0000256" key="6">
    <source>
        <dbReference type="SAM" id="MobiDB-lite"/>
    </source>
</evidence>
<dbReference type="GeneID" id="78776294"/>
<dbReference type="PANTHER" id="PTHR23169">
    <property type="entry name" value="ENVOPLAKIN"/>
    <property type="match status" value="1"/>
</dbReference>
<feature type="region of interest" description="Disordered" evidence="6">
    <location>
        <begin position="397"/>
        <end position="419"/>
    </location>
</feature>
<evidence type="ECO:0000256" key="1">
    <source>
        <dbReference type="ARBA" id="ARBA00022443"/>
    </source>
</evidence>
<evidence type="ECO:0000259" key="7">
    <source>
        <dbReference type="PROSITE" id="PS50002"/>
    </source>
</evidence>
<dbReference type="PANTHER" id="PTHR23169:SF23">
    <property type="entry name" value="SHORT STOP, ISOFORM H"/>
    <property type="match status" value="1"/>
</dbReference>
<dbReference type="GO" id="GO:0005737">
    <property type="term" value="C:cytoplasm"/>
    <property type="evidence" value="ECO:0007669"/>
    <property type="project" value="TreeGrafter"/>
</dbReference>
<dbReference type="Gene3D" id="1.20.58.60">
    <property type="match status" value="1"/>
</dbReference>
<evidence type="ECO:0000256" key="4">
    <source>
        <dbReference type="PROSITE-ProRule" id="PRU00192"/>
    </source>
</evidence>
<evidence type="ECO:0000313" key="9">
    <source>
        <dbReference type="Proteomes" id="UP000483820"/>
    </source>
</evidence>
<dbReference type="Pfam" id="PF17902">
    <property type="entry name" value="SH3_10"/>
    <property type="match status" value="1"/>
</dbReference>
<dbReference type="RefSeq" id="XP_053586173.1">
    <property type="nucleotide sequence ID" value="XM_053731401.1"/>
</dbReference>
<gene>
    <name evidence="8" type="ORF">GCK72_016226</name>
</gene>
<dbReference type="GO" id="GO:0030056">
    <property type="term" value="C:hemidesmosome"/>
    <property type="evidence" value="ECO:0007669"/>
    <property type="project" value="TreeGrafter"/>
</dbReference>
<dbReference type="GO" id="GO:0042060">
    <property type="term" value="P:wound healing"/>
    <property type="evidence" value="ECO:0007669"/>
    <property type="project" value="TreeGrafter"/>
</dbReference>
<dbReference type="GO" id="GO:0005882">
    <property type="term" value="C:intermediate filament"/>
    <property type="evidence" value="ECO:0007669"/>
    <property type="project" value="TreeGrafter"/>
</dbReference>
<name>A0A6A5GYK3_CAERE</name>
<feature type="compositionally biased region" description="Basic and acidic residues" evidence="6">
    <location>
        <begin position="510"/>
        <end position="550"/>
    </location>
</feature>